<protein>
    <recommendedName>
        <fullName evidence="3">BTB domain-containing protein</fullName>
    </recommendedName>
</protein>
<gene>
    <name evidence="1" type="ORF">IFR04_000680</name>
</gene>
<dbReference type="Gene3D" id="3.30.710.10">
    <property type="entry name" value="Potassium Channel Kv1.1, Chain A"/>
    <property type="match status" value="1"/>
</dbReference>
<dbReference type="AlphaFoldDB" id="A0A8H7WK31"/>
<dbReference type="OrthoDB" id="194443at2759"/>
<dbReference type="EMBL" id="JAFJYH010000004">
    <property type="protein sequence ID" value="KAG4426214.1"/>
    <property type="molecule type" value="Genomic_DNA"/>
</dbReference>
<organism evidence="1 2">
    <name type="scientific">Cadophora malorum</name>
    <dbReference type="NCBI Taxonomy" id="108018"/>
    <lineage>
        <taxon>Eukaryota</taxon>
        <taxon>Fungi</taxon>
        <taxon>Dikarya</taxon>
        <taxon>Ascomycota</taxon>
        <taxon>Pezizomycotina</taxon>
        <taxon>Leotiomycetes</taxon>
        <taxon>Helotiales</taxon>
        <taxon>Ploettnerulaceae</taxon>
        <taxon>Cadophora</taxon>
    </lineage>
</organism>
<sequence length="212" mass="23602">MELKALTGVPKTMAAIMASSNIIAIDPAALSSSTDTVIIVVGQGAEQLRYQVDKDLILQHSRVIRYEFSTRAVNNTRTYTITDCNHPSTFGLILNWLNTQEFPRADGSPLDMMDLHKMHVLAFSLGMIKLQHDILAALINCPFPDKVLRLAPALSSLQMTSGVKKKPDELAREVNEACRAHYEQLEALRIKTGPKGAHVDYPRMLDIEDYLV</sequence>
<reference evidence="1" key="1">
    <citation type="submission" date="2021-02" db="EMBL/GenBank/DDBJ databases">
        <title>Genome sequence Cadophora malorum strain M34.</title>
        <authorList>
            <person name="Stefanovic E."/>
            <person name="Vu D."/>
            <person name="Scully C."/>
            <person name="Dijksterhuis J."/>
            <person name="Roader J."/>
            <person name="Houbraken J."/>
        </authorList>
    </citation>
    <scope>NUCLEOTIDE SEQUENCE</scope>
    <source>
        <strain evidence="1">M34</strain>
    </source>
</reference>
<proteinExistence type="predicted"/>
<keyword evidence="2" id="KW-1185">Reference proteome</keyword>
<evidence type="ECO:0008006" key="3">
    <source>
        <dbReference type="Google" id="ProtNLM"/>
    </source>
</evidence>
<dbReference type="InterPro" id="IPR011333">
    <property type="entry name" value="SKP1/BTB/POZ_sf"/>
</dbReference>
<accession>A0A8H7WK31</accession>
<evidence type="ECO:0000313" key="1">
    <source>
        <dbReference type="EMBL" id="KAG4426214.1"/>
    </source>
</evidence>
<evidence type="ECO:0000313" key="2">
    <source>
        <dbReference type="Proteomes" id="UP000664132"/>
    </source>
</evidence>
<comment type="caution">
    <text evidence="1">The sequence shown here is derived from an EMBL/GenBank/DDBJ whole genome shotgun (WGS) entry which is preliminary data.</text>
</comment>
<name>A0A8H7WK31_9HELO</name>
<dbReference type="Proteomes" id="UP000664132">
    <property type="component" value="Unassembled WGS sequence"/>
</dbReference>